<organism evidence="3 4">
    <name type="scientific">Candidatus Nitrososphaera evergladensis SR1</name>
    <dbReference type="NCBI Taxonomy" id="1459636"/>
    <lineage>
        <taxon>Archaea</taxon>
        <taxon>Nitrososphaerota</taxon>
        <taxon>Nitrososphaeria</taxon>
        <taxon>Nitrososphaerales</taxon>
        <taxon>Nitrososphaeraceae</taxon>
        <taxon>Nitrososphaera</taxon>
    </lineage>
</organism>
<evidence type="ECO:0000259" key="2">
    <source>
        <dbReference type="PROSITE" id="PS50943"/>
    </source>
</evidence>
<dbReference type="HOGENOM" id="CLU_130237_0_0_2"/>
<dbReference type="Proteomes" id="UP000028194">
    <property type="component" value="Chromosome"/>
</dbReference>
<gene>
    <name evidence="3" type="ORF">NTE_00450</name>
</gene>
<protein>
    <submittedName>
        <fullName evidence="3">TIGR00270 family protein</fullName>
    </submittedName>
</protein>
<dbReference type="SUPFAM" id="SSF47413">
    <property type="entry name" value="lambda repressor-like DNA-binding domains"/>
    <property type="match status" value="1"/>
</dbReference>
<evidence type="ECO:0000256" key="1">
    <source>
        <dbReference type="SAM" id="MobiDB-lite"/>
    </source>
</evidence>
<evidence type="ECO:0000313" key="3">
    <source>
        <dbReference type="EMBL" id="AIF82532.1"/>
    </source>
</evidence>
<feature type="domain" description="HTH cro/C1-type" evidence="2">
    <location>
        <begin position="95"/>
        <end position="149"/>
    </location>
</feature>
<dbReference type="NCBIfam" id="TIGR00270">
    <property type="entry name" value="multiprotein bridging factor aMBF1"/>
    <property type="match status" value="1"/>
</dbReference>
<sequence>MAGKVNFIRMRLAGWKKHKMSYCELCGRPAAERKMVVVDGTVFKVCMSCSKHGKPYTPAQVPASKKKKTTPAPARQPKIGMADDLVLDPEFPRLIREARMKKGITHEQLGMQMNEKANLLRRFETGALKPDELFAKKLERHLGIKLYISASTAATTEEKEK</sequence>
<evidence type="ECO:0000313" key="4">
    <source>
        <dbReference type="Proteomes" id="UP000028194"/>
    </source>
</evidence>
<accession>A0A075MNZ8</accession>
<dbReference type="STRING" id="1459636.NTE_00450"/>
<dbReference type="InterPro" id="IPR001387">
    <property type="entry name" value="Cro/C1-type_HTH"/>
</dbReference>
<dbReference type="InterPro" id="IPR010982">
    <property type="entry name" value="Lambda_DNA-bd_dom_sf"/>
</dbReference>
<reference evidence="3 4" key="1">
    <citation type="journal article" date="2014" name="PLoS ONE">
        <title>Genome Sequence of Candidatus Nitrososphaera evergladensis from Group I.1b Enriched from Everglades Soil Reveals Novel Genomic Features of the Ammonia-Oxidizing Archaea.</title>
        <authorList>
            <person name="Zhalnina K.V."/>
            <person name="Dias R."/>
            <person name="Leonard M.T."/>
            <person name="Dorr de Quadros P."/>
            <person name="Camargo F.A."/>
            <person name="Drew J.C."/>
            <person name="Farmerie W.G."/>
            <person name="Daroub S.H."/>
            <person name="Triplett E.W."/>
        </authorList>
    </citation>
    <scope>NUCLEOTIDE SEQUENCE [LARGE SCALE GENOMIC DNA]</scope>
    <source>
        <strain evidence="3 4">SR1</strain>
    </source>
</reference>
<dbReference type="GO" id="GO:0003677">
    <property type="term" value="F:DNA binding"/>
    <property type="evidence" value="ECO:0007669"/>
    <property type="project" value="InterPro"/>
</dbReference>
<dbReference type="Gene3D" id="1.10.260.40">
    <property type="entry name" value="lambda repressor-like DNA-binding domains"/>
    <property type="match status" value="1"/>
</dbReference>
<keyword evidence="4" id="KW-1185">Reference proteome</keyword>
<dbReference type="Pfam" id="PF01381">
    <property type="entry name" value="HTH_3"/>
    <property type="match status" value="1"/>
</dbReference>
<feature type="region of interest" description="Disordered" evidence="1">
    <location>
        <begin position="54"/>
        <end position="76"/>
    </location>
</feature>
<name>A0A075MNZ8_9ARCH</name>
<dbReference type="SMART" id="SM00530">
    <property type="entry name" value="HTH_XRE"/>
    <property type="match status" value="1"/>
</dbReference>
<dbReference type="eggNOG" id="arCOG01863">
    <property type="taxonomic scope" value="Archaea"/>
</dbReference>
<dbReference type="EMBL" id="CP007174">
    <property type="protein sequence ID" value="AIF82532.1"/>
    <property type="molecule type" value="Genomic_DNA"/>
</dbReference>
<dbReference type="PROSITE" id="PS50943">
    <property type="entry name" value="HTH_CROC1"/>
    <property type="match status" value="1"/>
</dbReference>
<proteinExistence type="predicted"/>
<dbReference type="CDD" id="cd00093">
    <property type="entry name" value="HTH_XRE"/>
    <property type="match status" value="1"/>
</dbReference>
<dbReference type="KEGG" id="nev:NTE_00450"/>
<dbReference type="InterPro" id="IPR004451">
    <property type="entry name" value="MJ0586"/>
</dbReference>
<dbReference type="AlphaFoldDB" id="A0A075MNZ8"/>